<protein>
    <submittedName>
        <fullName evidence="2">Cupin domain-containing protein</fullName>
    </submittedName>
</protein>
<dbReference type="InterPro" id="IPR052044">
    <property type="entry name" value="PKS_Associated_Protein"/>
</dbReference>
<dbReference type="PANTHER" id="PTHR36114:SF1">
    <property type="entry name" value="16.7 KDA PROTEIN IN WHIE LOCUS"/>
    <property type="match status" value="1"/>
</dbReference>
<reference evidence="2" key="1">
    <citation type="submission" date="2019-10" db="EMBL/GenBank/DDBJ databases">
        <title>Description of Paenibacillus glebae sp. nov.</title>
        <authorList>
            <person name="Carlier A."/>
            <person name="Qi S."/>
        </authorList>
    </citation>
    <scope>NUCLEOTIDE SEQUENCE</scope>
    <source>
        <strain evidence="2">LMG 31456</strain>
    </source>
</reference>
<sequence length="111" mass="12740">MISKHNAEHYTWGDNCDGWRLVNNEEKSIIHEKMPPGASEARHYHNKSSQFFFILSGVMNIEINGAEFTIGQHEGIEVLPLQAHQVFNKTEHDIEFLVISQPTTQNDRVPL</sequence>
<keyword evidence="3" id="KW-1185">Reference proteome</keyword>
<dbReference type="Pfam" id="PF07883">
    <property type="entry name" value="Cupin_2"/>
    <property type="match status" value="1"/>
</dbReference>
<dbReference type="InterPro" id="IPR011051">
    <property type="entry name" value="RmlC_Cupin_sf"/>
</dbReference>
<dbReference type="EMBL" id="WHOD01000049">
    <property type="protein sequence ID" value="NOU93639.1"/>
    <property type="molecule type" value="Genomic_DNA"/>
</dbReference>
<dbReference type="PANTHER" id="PTHR36114">
    <property type="entry name" value="16.7 KDA PROTEIN IN WHIE LOCUS"/>
    <property type="match status" value="1"/>
</dbReference>
<name>A0A972JYK2_9BACL</name>
<dbReference type="SUPFAM" id="SSF51182">
    <property type="entry name" value="RmlC-like cupins"/>
    <property type="match status" value="1"/>
</dbReference>
<proteinExistence type="predicted"/>
<dbReference type="AlphaFoldDB" id="A0A972JYK2"/>
<dbReference type="Proteomes" id="UP000641588">
    <property type="component" value="Unassembled WGS sequence"/>
</dbReference>
<dbReference type="Gene3D" id="2.60.120.10">
    <property type="entry name" value="Jelly Rolls"/>
    <property type="match status" value="1"/>
</dbReference>
<evidence type="ECO:0000313" key="3">
    <source>
        <dbReference type="Proteomes" id="UP000641588"/>
    </source>
</evidence>
<dbReference type="InterPro" id="IPR013096">
    <property type="entry name" value="Cupin_2"/>
</dbReference>
<organism evidence="2 3">
    <name type="scientific">Paenibacillus foliorum</name>
    <dbReference type="NCBI Taxonomy" id="2654974"/>
    <lineage>
        <taxon>Bacteria</taxon>
        <taxon>Bacillati</taxon>
        <taxon>Bacillota</taxon>
        <taxon>Bacilli</taxon>
        <taxon>Bacillales</taxon>
        <taxon>Paenibacillaceae</taxon>
        <taxon>Paenibacillus</taxon>
    </lineage>
</organism>
<evidence type="ECO:0000313" key="2">
    <source>
        <dbReference type="EMBL" id="NOU93639.1"/>
    </source>
</evidence>
<accession>A0A972JYK2</accession>
<gene>
    <name evidence="2" type="ORF">GC093_10455</name>
</gene>
<dbReference type="RefSeq" id="WP_171651841.1">
    <property type="nucleotide sequence ID" value="NZ_WHOD01000049.1"/>
</dbReference>
<comment type="caution">
    <text evidence="2">The sequence shown here is derived from an EMBL/GenBank/DDBJ whole genome shotgun (WGS) entry which is preliminary data.</text>
</comment>
<dbReference type="InterPro" id="IPR014710">
    <property type="entry name" value="RmlC-like_jellyroll"/>
</dbReference>
<feature type="domain" description="Cupin type-2" evidence="1">
    <location>
        <begin position="31"/>
        <end position="99"/>
    </location>
</feature>
<evidence type="ECO:0000259" key="1">
    <source>
        <dbReference type="Pfam" id="PF07883"/>
    </source>
</evidence>